<dbReference type="InterPro" id="IPR025588">
    <property type="entry name" value="YcxB-like_C"/>
</dbReference>
<feature type="transmembrane region" description="Helical" evidence="1">
    <location>
        <begin position="119"/>
        <end position="137"/>
    </location>
</feature>
<name>A0A5N1J5T8_9BACT</name>
<proteinExistence type="predicted"/>
<dbReference type="EMBL" id="VTWT01000003">
    <property type="protein sequence ID" value="KAA9340062.1"/>
    <property type="molecule type" value="Genomic_DNA"/>
</dbReference>
<keyword evidence="1" id="KW-0812">Transmembrane</keyword>
<evidence type="ECO:0000259" key="2">
    <source>
        <dbReference type="Pfam" id="PF14317"/>
    </source>
</evidence>
<evidence type="ECO:0000256" key="1">
    <source>
        <dbReference type="SAM" id="Phobius"/>
    </source>
</evidence>
<keyword evidence="1" id="KW-1133">Transmembrane helix</keyword>
<dbReference type="Pfam" id="PF14317">
    <property type="entry name" value="YcxB"/>
    <property type="match status" value="1"/>
</dbReference>
<feature type="domain" description="YcxB-like C-terminal" evidence="2">
    <location>
        <begin position="105"/>
        <end position="144"/>
    </location>
</feature>
<gene>
    <name evidence="3" type="ORF">F0P94_06855</name>
</gene>
<evidence type="ECO:0000313" key="4">
    <source>
        <dbReference type="Proteomes" id="UP000326570"/>
    </source>
</evidence>
<protein>
    <submittedName>
        <fullName evidence="3">YcxB family protein</fullName>
    </submittedName>
</protein>
<dbReference type="AlphaFoldDB" id="A0A5N1J5T8"/>
<evidence type="ECO:0000313" key="3">
    <source>
        <dbReference type="EMBL" id="KAA9340062.1"/>
    </source>
</evidence>
<organism evidence="3 4">
    <name type="scientific">Adhaeribacter soli</name>
    <dbReference type="NCBI Taxonomy" id="2607655"/>
    <lineage>
        <taxon>Bacteria</taxon>
        <taxon>Pseudomonadati</taxon>
        <taxon>Bacteroidota</taxon>
        <taxon>Cytophagia</taxon>
        <taxon>Cytophagales</taxon>
        <taxon>Hymenobacteraceae</taxon>
        <taxon>Adhaeribacter</taxon>
    </lineage>
</organism>
<feature type="transmembrane region" description="Helical" evidence="1">
    <location>
        <begin position="27"/>
        <end position="44"/>
    </location>
</feature>
<keyword evidence="1" id="KW-0472">Membrane</keyword>
<comment type="caution">
    <text evidence="3">The sequence shown here is derived from an EMBL/GenBank/DDBJ whole genome shotgun (WGS) entry which is preliminary data.</text>
</comment>
<dbReference type="RefSeq" id="WP_150903134.1">
    <property type="nucleotide sequence ID" value="NZ_VTWT01000003.1"/>
</dbReference>
<reference evidence="3 4" key="1">
    <citation type="submission" date="2019-09" db="EMBL/GenBank/DDBJ databases">
        <title>Genome sequence of Adhaeribacter sp. M2.</title>
        <authorList>
            <person name="Srinivasan S."/>
        </authorList>
    </citation>
    <scope>NUCLEOTIDE SEQUENCE [LARGE SCALE GENOMIC DNA]</scope>
    <source>
        <strain evidence="3 4">M2</strain>
    </source>
</reference>
<keyword evidence="4" id="KW-1185">Reference proteome</keyword>
<sequence>MLIKTKKYKLEPSLYIKTAMLELLRKQWWYIVGPVALACLAFIWPSWWFISIAILIVVLYLLFWAVQFAGVTQVEQNKMLFERMSYEIDGRQILMKLNERQGMPVSWDMIKSAKKTKDLYLLSLSKAQFIFLPYTIFQNPNDLKMMDTYLKRKNLIPADGAKPVAG</sequence>
<accession>A0A5N1J5T8</accession>
<feature type="transmembrane region" description="Helical" evidence="1">
    <location>
        <begin position="50"/>
        <end position="74"/>
    </location>
</feature>
<dbReference type="Proteomes" id="UP000326570">
    <property type="component" value="Unassembled WGS sequence"/>
</dbReference>